<proteinExistence type="predicted"/>
<dbReference type="GO" id="GO:0005576">
    <property type="term" value="C:extracellular region"/>
    <property type="evidence" value="ECO:0007669"/>
    <property type="project" value="UniProtKB-SubCell"/>
</dbReference>
<keyword evidence="2" id="KW-0732">Signal</keyword>
<evidence type="ECO:0000313" key="4">
    <source>
        <dbReference type="EMBL" id="MBB6128839.1"/>
    </source>
</evidence>
<dbReference type="Pfam" id="PF01522">
    <property type="entry name" value="Polysacc_deac_1"/>
    <property type="match status" value="1"/>
</dbReference>
<dbReference type="PANTHER" id="PTHR34216:SF3">
    <property type="entry name" value="POLY-BETA-1,6-N-ACETYL-D-GLUCOSAMINE N-DEACETYLASE"/>
    <property type="match status" value="1"/>
</dbReference>
<evidence type="ECO:0000259" key="3">
    <source>
        <dbReference type="PROSITE" id="PS51677"/>
    </source>
</evidence>
<accession>A0A841JCG1</accession>
<name>A0A841JCG1_9SPHI</name>
<comment type="subcellular location">
    <subcellularLocation>
        <location evidence="1">Secreted</location>
    </subcellularLocation>
</comment>
<sequence length="276" mass="31253">MLKSLALVILVSGIVACQSKPADKAAATLEQTAKPAVSTGIAPADTAAIMRRKQIPVLCYHQIRDWRSTDSKSAKDDIVQIAAFKEHIKMLADQGYHSILPDQLYDYLTTGAPLPSKPIMFTFDDTDLDQFTIAAPELKKYNFKAVYFIMTVSIGRPHYMTKAQIKQLSDEGNIIGSHTWDHHPFTKLSGKDWEIQLDKPTKKLEEITGKPIKYFAYPFGLWNKEGLPELHKRGFKAAFQLSTKRYPTDPLMTIRRIIDSGHWNSKNLLSNVQRDF</sequence>
<reference evidence="4 5" key="1">
    <citation type="submission" date="2020-08" db="EMBL/GenBank/DDBJ databases">
        <title>Genomic Encyclopedia of Type Strains, Phase IV (KMG-V): Genome sequencing to study the core and pangenomes of soil and plant-associated prokaryotes.</title>
        <authorList>
            <person name="Whitman W."/>
        </authorList>
    </citation>
    <scope>NUCLEOTIDE SEQUENCE [LARGE SCALE GENOMIC DNA]</scope>
    <source>
        <strain evidence="4 5">MP601</strain>
    </source>
</reference>
<evidence type="ECO:0000313" key="5">
    <source>
        <dbReference type="Proteomes" id="UP000548326"/>
    </source>
</evidence>
<dbReference type="AlphaFoldDB" id="A0A841JCG1"/>
<dbReference type="CDD" id="cd10918">
    <property type="entry name" value="CE4_NodB_like_5s_6s"/>
    <property type="match status" value="1"/>
</dbReference>
<dbReference type="InterPro" id="IPR011330">
    <property type="entry name" value="Glyco_hydro/deAcase_b/a-brl"/>
</dbReference>
<dbReference type="GO" id="GO:0005975">
    <property type="term" value="P:carbohydrate metabolic process"/>
    <property type="evidence" value="ECO:0007669"/>
    <property type="project" value="InterPro"/>
</dbReference>
<organism evidence="4 5">
    <name type="scientific">Mucilaginibacter lappiensis</name>
    <dbReference type="NCBI Taxonomy" id="354630"/>
    <lineage>
        <taxon>Bacteria</taxon>
        <taxon>Pseudomonadati</taxon>
        <taxon>Bacteroidota</taxon>
        <taxon>Sphingobacteriia</taxon>
        <taxon>Sphingobacteriales</taxon>
        <taxon>Sphingobacteriaceae</taxon>
        <taxon>Mucilaginibacter</taxon>
    </lineage>
</organism>
<evidence type="ECO:0000256" key="1">
    <source>
        <dbReference type="ARBA" id="ARBA00004613"/>
    </source>
</evidence>
<dbReference type="Proteomes" id="UP000548326">
    <property type="component" value="Unassembled WGS sequence"/>
</dbReference>
<dbReference type="SUPFAM" id="SSF88713">
    <property type="entry name" value="Glycoside hydrolase/deacetylase"/>
    <property type="match status" value="1"/>
</dbReference>
<protein>
    <submittedName>
        <fullName evidence="4">Peptidoglycan/xylan/chitin deacetylase (PgdA/CDA1 family)</fullName>
    </submittedName>
</protein>
<dbReference type="PROSITE" id="PS51257">
    <property type="entry name" value="PROKAR_LIPOPROTEIN"/>
    <property type="match status" value="1"/>
</dbReference>
<comment type="caution">
    <text evidence="4">The sequence shown here is derived from an EMBL/GenBank/DDBJ whole genome shotgun (WGS) entry which is preliminary data.</text>
</comment>
<dbReference type="PANTHER" id="PTHR34216">
    <property type="match status" value="1"/>
</dbReference>
<dbReference type="Gene3D" id="3.20.20.370">
    <property type="entry name" value="Glycoside hydrolase/deacetylase"/>
    <property type="match status" value="1"/>
</dbReference>
<dbReference type="InterPro" id="IPR051398">
    <property type="entry name" value="Polysacch_Deacetylase"/>
</dbReference>
<evidence type="ECO:0000256" key="2">
    <source>
        <dbReference type="ARBA" id="ARBA00022729"/>
    </source>
</evidence>
<dbReference type="InterPro" id="IPR002509">
    <property type="entry name" value="NODB_dom"/>
</dbReference>
<dbReference type="GO" id="GO:0016810">
    <property type="term" value="F:hydrolase activity, acting on carbon-nitrogen (but not peptide) bonds"/>
    <property type="evidence" value="ECO:0007669"/>
    <property type="project" value="InterPro"/>
</dbReference>
<dbReference type="EMBL" id="JACHCA010000007">
    <property type="protein sequence ID" value="MBB6128839.1"/>
    <property type="molecule type" value="Genomic_DNA"/>
</dbReference>
<dbReference type="RefSeq" id="WP_183588173.1">
    <property type="nucleotide sequence ID" value="NZ_JACHCA010000007.1"/>
</dbReference>
<gene>
    <name evidence="4" type="ORF">HDF22_002962</name>
</gene>
<feature type="domain" description="NodB homology" evidence="3">
    <location>
        <begin position="117"/>
        <end position="276"/>
    </location>
</feature>
<dbReference type="PROSITE" id="PS51677">
    <property type="entry name" value="NODB"/>
    <property type="match status" value="1"/>
</dbReference>